<comment type="subunit">
    <text evidence="14 15">Alpha(8)-beta(8). The alpha component is a flavoprotein, the beta component is a hemoprotein.</text>
</comment>
<dbReference type="InterPro" id="IPR045169">
    <property type="entry name" value="NO2/SO3_Rdtase_4Fe4S_prot"/>
</dbReference>
<evidence type="ECO:0000256" key="11">
    <source>
        <dbReference type="ARBA" id="ARBA00023192"/>
    </source>
</evidence>
<dbReference type="GO" id="GO:0000103">
    <property type="term" value="P:sulfate assimilation"/>
    <property type="evidence" value="ECO:0007669"/>
    <property type="project" value="UniProtKB-UniRule"/>
</dbReference>
<dbReference type="NCBIfam" id="TIGR02041">
    <property type="entry name" value="CysI"/>
    <property type="match status" value="1"/>
</dbReference>
<dbReference type="SUPFAM" id="SSF55124">
    <property type="entry name" value="Nitrite/Sulfite reductase N-terminal domain-like"/>
    <property type="match status" value="2"/>
</dbReference>
<feature type="binding site" evidence="15">
    <location>
        <position position="435"/>
    </location>
    <ligand>
        <name>[4Fe-4S] cluster</name>
        <dbReference type="ChEBI" id="CHEBI:49883"/>
    </ligand>
</feature>
<evidence type="ECO:0000256" key="13">
    <source>
        <dbReference type="ARBA" id="ARBA00057160"/>
    </source>
</evidence>
<keyword evidence="5 15" id="KW-0349">Heme</keyword>
<dbReference type="NCBIfam" id="NF010029">
    <property type="entry name" value="PRK13504.1"/>
    <property type="match status" value="1"/>
</dbReference>
<dbReference type="PANTHER" id="PTHR11493:SF47">
    <property type="entry name" value="SULFITE REDUCTASE [NADPH] SUBUNIT BETA"/>
    <property type="match status" value="1"/>
</dbReference>
<feature type="binding site" evidence="15">
    <location>
        <position position="429"/>
    </location>
    <ligand>
        <name>[4Fe-4S] cluster</name>
        <dbReference type="ChEBI" id="CHEBI:49883"/>
    </ligand>
</feature>
<comment type="caution">
    <text evidence="18">The sequence shown here is derived from an EMBL/GenBank/DDBJ whole genome shotgun (WGS) entry which is preliminary data.</text>
</comment>
<evidence type="ECO:0000256" key="10">
    <source>
        <dbReference type="ARBA" id="ARBA00023014"/>
    </source>
</evidence>
<dbReference type="GO" id="GO:0070814">
    <property type="term" value="P:hydrogen sulfide biosynthetic process"/>
    <property type="evidence" value="ECO:0007669"/>
    <property type="project" value="UniProtKB-UniRule"/>
</dbReference>
<keyword evidence="7 15" id="KW-0521">NADP</keyword>
<evidence type="ECO:0000256" key="8">
    <source>
        <dbReference type="ARBA" id="ARBA00023002"/>
    </source>
</evidence>
<evidence type="ECO:0000259" key="16">
    <source>
        <dbReference type="Pfam" id="PF01077"/>
    </source>
</evidence>
<dbReference type="GO" id="GO:0050311">
    <property type="term" value="F:sulfite reductase (ferredoxin) activity"/>
    <property type="evidence" value="ECO:0007669"/>
    <property type="project" value="TreeGrafter"/>
</dbReference>
<evidence type="ECO:0000256" key="14">
    <source>
        <dbReference type="ARBA" id="ARBA00062253"/>
    </source>
</evidence>
<organism evidence="18 19">
    <name type="scientific">Marinicella litoralis</name>
    <dbReference type="NCBI Taxonomy" id="644220"/>
    <lineage>
        <taxon>Bacteria</taxon>
        <taxon>Pseudomonadati</taxon>
        <taxon>Pseudomonadota</taxon>
        <taxon>Gammaproteobacteria</taxon>
        <taxon>Lysobacterales</taxon>
        <taxon>Marinicellaceae</taxon>
        <taxon>Marinicella</taxon>
    </lineage>
</organism>
<dbReference type="PROSITE" id="PS00365">
    <property type="entry name" value="NIR_SIR"/>
    <property type="match status" value="1"/>
</dbReference>
<feature type="domain" description="Nitrite/Sulfite reductase ferredoxin-like" evidence="17">
    <location>
        <begin position="351"/>
        <end position="410"/>
    </location>
</feature>
<evidence type="ECO:0000256" key="4">
    <source>
        <dbReference type="ARBA" id="ARBA00022605"/>
    </source>
</evidence>
<dbReference type="SUPFAM" id="SSF56014">
    <property type="entry name" value="Nitrite and sulphite reductase 4Fe-4S domain-like"/>
    <property type="match status" value="2"/>
</dbReference>
<evidence type="ECO:0000256" key="1">
    <source>
        <dbReference type="ARBA" id="ARBA00004774"/>
    </source>
</evidence>
<dbReference type="InterPro" id="IPR036136">
    <property type="entry name" value="Nit/Sulf_reduc_fer-like_dom_sf"/>
</dbReference>
<comment type="catalytic activity">
    <reaction evidence="12 15">
        <text>hydrogen sulfide + 3 NADP(+) + 3 H2O = sulfite + 3 NADPH + 4 H(+)</text>
        <dbReference type="Rhea" id="RHEA:13801"/>
        <dbReference type="ChEBI" id="CHEBI:15377"/>
        <dbReference type="ChEBI" id="CHEBI:15378"/>
        <dbReference type="ChEBI" id="CHEBI:17359"/>
        <dbReference type="ChEBI" id="CHEBI:29919"/>
        <dbReference type="ChEBI" id="CHEBI:57783"/>
        <dbReference type="ChEBI" id="CHEBI:58349"/>
        <dbReference type="EC" id="1.8.1.2"/>
    </reaction>
</comment>
<dbReference type="OrthoDB" id="3189055at2"/>
<dbReference type="GO" id="GO:0046872">
    <property type="term" value="F:metal ion binding"/>
    <property type="evidence" value="ECO:0007669"/>
    <property type="project" value="UniProtKB-KW"/>
</dbReference>
<evidence type="ECO:0000313" key="18">
    <source>
        <dbReference type="EMBL" id="TDR18405.1"/>
    </source>
</evidence>
<evidence type="ECO:0000256" key="12">
    <source>
        <dbReference type="ARBA" id="ARBA00052219"/>
    </source>
</evidence>
<feature type="domain" description="Nitrite/Sulfite reductase ferredoxin-like" evidence="17">
    <location>
        <begin position="72"/>
        <end position="130"/>
    </location>
</feature>
<dbReference type="RefSeq" id="WP_099019594.1">
    <property type="nucleotide sequence ID" value="NZ_NIHB01000003.1"/>
</dbReference>
<evidence type="ECO:0000256" key="6">
    <source>
        <dbReference type="ARBA" id="ARBA00022723"/>
    </source>
</evidence>
<dbReference type="InterPro" id="IPR045854">
    <property type="entry name" value="NO2/SO3_Rdtase_4Fe4S_sf"/>
</dbReference>
<evidence type="ECO:0000256" key="3">
    <source>
        <dbReference type="ARBA" id="ARBA00022485"/>
    </source>
</evidence>
<feature type="binding site" description="axial binding residue" evidence="15">
    <location>
        <position position="478"/>
    </location>
    <ligand>
        <name>siroheme</name>
        <dbReference type="ChEBI" id="CHEBI:60052"/>
    </ligand>
    <ligandPart>
        <name>Fe</name>
        <dbReference type="ChEBI" id="CHEBI:18248"/>
    </ligandPart>
</feature>
<keyword evidence="4 15" id="KW-0028">Amino-acid biosynthesis</keyword>
<keyword evidence="6 15" id="KW-0479">Metal-binding</keyword>
<keyword evidence="8 15" id="KW-0560">Oxidoreductase</keyword>
<evidence type="ECO:0000256" key="7">
    <source>
        <dbReference type="ARBA" id="ARBA00022857"/>
    </source>
</evidence>
<keyword evidence="11 15" id="KW-0198">Cysteine biosynthesis</keyword>
<comment type="cofactor">
    <cofactor evidence="15">
        <name>siroheme</name>
        <dbReference type="ChEBI" id="CHEBI:60052"/>
    </cofactor>
    <text evidence="15">Binds 1 siroheme per subunit.</text>
</comment>
<keyword evidence="10 15" id="KW-0411">Iron-sulfur</keyword>
<dbReference type="Pfam" id="PF03460">
    <property type="entry name" value="NIR_SIR_ferr"/>
    <property type="match status" value="2"/>
</dbReference>
<comment type="cofactor">
    <cofactor evidence="15">
        <name>[4Fe-4S] cluster</name>
        <dbReference type="ChEBI" id="CHEBI:49883"/>
    </cofactor>
    <text evidence="15">Binds 1 [4Fe-4S] cluster per subunit.</text>
</comment>
<feature type="binding site" evidence="15">
    <location>
        <position position="478"/>
    </location>
    <ligand>
        <name>[4Fe-4S] cluster</name>
        <dbReference type="ChEBI" id="CHEBI:49883"/>
    </ligand>
</feature>
<dbReference type="PRINTS" id="PR00397">
    <property type="entry name" value="SIROHAEM"/>
</dbReference>
<dbReference type="Pfam" id="PF01077">
    <property type="entry name" value="NIR_SIR"/>
    <property type="match status" value="1"/>
</dbReference>
<dbReference type="HAMAP" id="MF_01540">
    <property type="entry name" value="CysI"/>
    <property type="match status" value="1"/>
</dbReference>
<evidence type="ECO:0000256" key="2">
    <source>
        <dbReference type="ARBA" id="ARBA00010429"/>
    </source>
</evidence>
<evidence type="ECO:0000313" key="19">
    <source>
        <dbReference type="Proteomes" id="UP000295724"/>
    </source>
</evidence>
<keyword evidence="3 15" id="KW-0004">4Fe-4S</keyword>
<name>A0A4R6XG85_9GAMM</name>
<dbReference type="GO" id="GO:0051539">
    <property type="term" value="F:4 iron, 4 sulfur cluster binding"/>
    <property type="evidence" value="ECO:0007669"/>
    <property type="project" value="UniProtKB-KW"/>
</dbReference>
<dbReference type="EMBL" id="SNZB01000005">
    <property type="protein sequence ID" value="TDR18405.1"/>
    <property type="molecule type" value="Genomic_DNA"/>
</dbReference>
<dbReference type="EC" id="1.8.1.2" evidence="15"/>
<dbReference type="AlphaFoldDB" id="A0A4R6XG85"/>
<protein>
    <recommendedName>
        <fullName evidence="15">Sulfite reductase [NADPH] hemoprotein beta-component</fullName>
        <shortName evidence="15">SiR-HP</shortName>
        <shortName evidence="15">SiRHP</shortName>
        <ecNumber evidence="15">1.8.1.2</ecNumber>
    </recommendedName>
</protein>
<dbReference type="Proteomes" id="UP000295724">
    <property type="component" value="Unassembled WGS sequence"/>
</dbReference>
<dbReference type="InterPro" id="IPR006066">
    <property type="entry name" value="NO2/SO3_Rdtase_FeS/sirohaem_BS"/>
</dbReference>
<dbReference type="InterPro" id="IPR006067">
    <property type="entry name" value="NO2/SO3_Rdtase_4Fe4S_dom"/>
</dbReference>
<dbReference type="GO" id="GO:0050661">
    <property type="term" value="F:NADP binding"/>
    <property type="evidence" value="ECO:0007669"/>
    <property type="project" value="InterPro"/>
</dbReference>
<reference evidence="18 19" key="1">
    <citation type="submission" date="2019-03" db="EMBL/GenBank/DDBJ databases">
        <title>Genomic Encyclopedia of Type Strains, Phase IV (KMG-IV): sequencing the most valuable type-strain genomes for metagenomic binning, comparative biology and taxonomic classification.</title>
        <authorList>
            <person name="Goeker M."/>
        </authorList>
    </citation>
    <scope>NUCLEOTIDE SEQUENCE [LARGE SCALE GENOMIC DNA]</scope>
    <source>
        <strain evidence="18 19">DSM 25488</strain>
    </source>
</reference>
<feature type="domain" description="Nitrite/sulphite reductase 4Fe-4S" evidence="16">
    <location>
        <begin position="167"/>
        <end position="325"/>
    </location>
</feature>
<dbReference type="GO" id="GO:0020037">
    <property type="term" value="F:heme binding"/>
    <property type="evidence" value="ECO:0007669"/>
    <property type="project" value="InterPro"/>
</dbReference>
<dbReference type="PANTHER" id="PTHR11493">
    <property type="entry name" value="SULFITE REDUCTASE [NADPH] SUBUNIT BETA-RELATED"/>
    <property type="match status" value="1"/>
</dbReference>
<sequence>MNTNKNQPVAVEFIKENSNFLRGTIASELGNEVTGSISENDTQISKFHGIYQQDDRDLRKERSKQKLEPLYSFMIRARVPGGICTPEQWLAIDDMADRYANGSIRITTRQAFQFHGVIKKNLKPTIAAINQQLMDTIAACGDVNRNVMCTANPELSSIHYRVYQDAKAISDHLTPQTSAYHEIWIDGEKVKSESKTDHEPIYGKTYLPRKFKIAVVIPPDNDVDVLAHDLGFIAIIENHELVGYNVTVGGGMGTTHGDSSTFPLLAHTLGFCTPDQVLLVAENTVKIQRDHGDRTNRKHARFKYTVDDHGIDWLRGQLSDHMGQPLLAAKKIEFTHNGDRFGWRKNLDGSWNHTLFIANGRVKDDGMNSLRTALREIAQIHQGNFRLTANQNLIIAQVPDSAKNQIDQLLGLYKINQQVSLTRQLSMACVALPTCSLAMAEAERYLPELINQIDGLQQKHHISNRGIMIRMTGCPNGCARPFIAEIGFVGKALGRYNMYLGGKPDGTRLNQLYLENITESDILKQLDDIFSHYAKDAISNESFGDFVIRAQYVSAVTHGKQVHLKWVES</sequence>
<feature type="binding site" evidence="15">
    <location>
        <position position="474"/>
    </location>
    <ligand>
        <name>[4Fe-4S] cluster</name>
        <dbReference type="ChEBI" id="CHEBI:49883"/>
    </ligand>
</feature>
<accession>A0A4R6XG85</accession>
<dbReference type="Gene3D" id="3.30.413.10">
    <property type="entry name" value="Sulfite Reductase Hemoprotein, domain 1"/>
    <property type="match status" value="2"/>
</dbReference>
<dbReference type="GO" id="GO:0009337">
    <property type="term" value="C:sulfite reductase complex (NADPH)"/>
    <property type="evidence" value="ECO:0007669"/>
    <property type="project" value="InterPro"/>
</dbReference>
<gene>
    <name evidence="15" type="primary">cysI</name>
    <name evidence="18" type="ORF">C8D91_2322</name>
</gene>
<evidence type="ECO:0000256" key="9">
    <source>
        <dbReference type="ARBA" id="ARBA00023004"/>
    </source>
</evidence>
<dbReference type="FunFam" id="3.30.413.10:FF:000003">
    <property type="entry name" value="Sulfite reductase [NADPH] hemoprotein beta-component"/>
    <property type="match status" value="1"/>
</dbReference>
<keyword evidence="19" id="KW-1185">Reference proteome</keyword>
<dbReference type="GO" id="GO:0019344">
    <property type="term" value="P:cysteine biosynthetic process"/>
    <property type="evidence" value="ECO:0007669"/>
    <property type="project" value="UniProtKB-KW"/>
</dbReference>
<comment type="pathway">
    <text evidence="1 15">Sulfur metabolism; hydrogen sulfide biosynthesis; hydrogen sulfide from sulfite (NADPH route): step 1/1.</text>
</comment>
<evidence type="ECO:0000256" key="5">
    <source>
        <dbReference type="ARBA" id="ARBA00022617"/>
    </source>
</evidence>
<proteinExistence type="inferred from homology"/>
<evidence type="ECO:0000259" key="17">
    <source>
        <dbReference type="Pfam" id="PF03460"/>
    </source>
</evidence>
<dbReference type="UniPathway" id="UPA00140">
    <property type="reaction ID" value="UER00207"/>
</dbReference>
<dbReference type="InterPro" id="IPR011786">
    <property type="entry name" value="CysI"/>
</dbReference>
<comment type="similarity">
    <text evidence="2 15">Belongs to the nitrite and sulfite reductase 4Fe-4S domain family.</text>
</comment>
<dbReference type="GO" id="GO:0004783">
    <property type="term" value="F:sulfite reductase (NADPH) activity"/>
    <property type="evidence" value="ECO:0007669"/>
    <property type="project" value="UniProtKB-UniRule"/>
</dbReference>
<comment type="function">
    <text evidence="13 15">Component of the sulfite reductase complex that catalyzes the 6-electron reduction of sulfite to sulfide. This is one of several activities required for the biosynthesis of L-cysteine from sulfate.</text>
</comment>
<dbReference type="FunFam" id="3.30.413.10:FF:000004">
    <property type="entry name" value="Sulfite reductase [NADPH] hemoprotein beta-component"/>
    <property type="match status" value="1"/>
</dbReference>
<evidence type="ECO:0000256" key="15">
    <source>
        <dbReference type="HAMAP-Rule" id="MF_01540"/>
    </source>
</evidence>
<dbReference type="InterPro" id="IPR005117">
    <property type="entry name" value="NiRdtase/SiRdtase_haem-b_fer"/>
</dbReference>
<keyword evidence="9 15" id="KW-0408">Iron</keyword>